<comment type="caution">
    <text evidence="1">The sequence shown here is derived from an EMBL/GenBank/DDBJ whole genome shotgun (WGS) entry which is preliminary data.</text>
</comment>
<dbReference type="InterPro" id="IPR036249">
    <property type="entry name" value="Thioredoxin-like_sf"/>
</dbReference>
<sequence length="94" mass="10797">MKGMSALLRRTKKKPADRVVTLVGKPGCHLCDDARLVVRAVCEETGASWEEKDITGDEELYREYWEQIPVVLIDNEQHTFWRVDPARLRSALIS</sequence>
<name>A0A561UX36_9ACTN</name>
<dbReference type="InterPro" id="IPR052565">
    <property type="entry name" value="Glutaredoxin-like_YDR286C"/>
</dbReference>
<dbReference type="InterPro" id="IPR008554">
    <property type="entry name" value="Glutaredoxin-like"/>
</dbReference>
<protein>
    <submittedName>
        <fullName evidence="1">Glutaredoxin</fullName>
    </submittedName>
</protein>
<organism evidence="1 2">
    <name type="scientific">Streptomyces brevispora</name>
    <dbReference type="NCBI Taxonomy" id="887462"/>
    <lineage>
        <taxon>Bacteria</taxon>
        <taxon>Bacillati</taxon>
        <taxon>Actinomycetota</taxon>
        <taxon>Actinomycetes</taxon>
        <taxon>Kitasatosporales</taxon>
        <taxon>Streptomycetaceae</taxon>
        <taxon>Streptomyces</taxon>
    </lineage>
</organism>
<dbReference type="EMBL" id="VIWW01000001">
    <property type="protein sequence ID" value="TWG03916.1"/>
    <property type="molecule type" value="Genomic_DNA"/>
</dbReference>
<dbReference type="Gene3D" id="3.40.30.10">
    <property type="entry name" value="Glutaredoxin"/>
    <property type="match status" value="1"/>
</dbReference>
<dbReference type="Proteomes" id="UP000318186">
    <property type="component" value="Unassembled WGS sequence"/>
</dbReference>
<evidence type="ECO:0000313" key="2">
    <source>
        <dbReference type="Proteomes" id="UP000318186"/>
    </source>
</evidence>
<dbReference type="Pfam" id="PF05768">
    <property type="entry name" value="Glrx-like"/>
    <property type="match status" value="1"/>
</dbReference>
<proteinExistence type="predicted"/>
<dbReference type="SUPFAM" id="SSF52833">
    <property type="entry name" value="Thioredoxin-like"/>
    <property type="match status" value="1"/>
</dbReference>
<evidence type="ECO:0000313" key="1">
    <source>
        <dbReference type="EMBL" id="TWG03916.1"/>
    </source>
</evidence>
<reference evidence="1 2" key="1">
    <citation type="submission" date="2019-06" db="EMBL/GenBank/DDBJ databases">
        <title>Sequencing the genomes of 1000 actinobacteria strains.</title>
        <authorList>
            <person name="Klenk H.-P."/>
        </authorList>
    </citation>
    <scope>NUCLEOTIDE SEQUENCE [LARGE SCALE GENOMIC DNA]</scope>
    <source>
        <strain evidence="1 2">DSM 42059</strain>
    </source>
</reference>
<dbReference type="AlphaFoldDB" id="A0A561UX36"/>
<dbReference type="PANTHER" id="PTHR33558">
    <property type="entry name" value="GLUTAREDOXIN-LIKE PROTEIN C5ORF63 HOMOLOG"/>
    <property type="match status" value="1"/>
</dbReference>
<gene>
    <name evidence="1" type="ORF">FHX80_112353</name>
</gene>
<dbReference type="PANTHER" id="PTHR33558:SF1">
    <property type="entry name" value="GLUTAREDOXIN-LIKE PROTEIN C5ORF63 HOMOLOG"/>
    <property type="match status" value="1"/>
</dbReference>
<accession>A0A561UX36</accession>